<organism evidence="1 2">
    <name type="scientific">Cesiribacter andamanensis AMV16</name>
    <dbReference type="NCBI Taxonomy" id="1279009"/>
    <lineage>
        <taxon>Bacteria</taxon>
        <taxon>Pseudomonadati</taxon>
        <taxon>Bacteroidota</taxon>
        <taxon>Cytophagia</taxon>
        <taxon>Cytophagales</taxon>
        <taxon>Cesiribacteraceae</taxon>
        <taxon>Cesiribacter</taxon>
    </lineage>
</organism>
<comment type="caution">
    <text evidence="1">The sequence shown here is derived from an EMBL/GenBank/DDBJ whole genome shotgun (WGS) entry which is preliminary data.</text>
</comment>
<dbReference type="STRING" id="1279009.ADICEAN_02452"/>
<dbReference type="Gene3D" id="3.50.50.60">
    <property type="entry name" value="FAD/NAD(P)-binding domain"/>
    <property type="match status" value="1"/>
</dbReference>
<protein>
    <submittedName>
        <fullName evidence="1">Ubiquinone biosynthesis hydroxylase family protein</fullName>
    </submittedName>
</protein>
<gene>
    <name evidence="1" type="ORF">ADICEAN_02452</name>
</gene>
<evidence type="ECO:0000313" key="1">
    <source>
        <dbReference type="EMBL" id="EMR02409.1"/>
    </source>
</evidence>
<dbReference type="EMBL" id="AODQ01000059">
    <property type="protein sequence ID" value="EMR02409.1"/>
    <property type="molecule type" value="Genomic_DNA"/>
</dbReference>
<dbReference type="InterPro" id="IPR036188">
    <property type="entry name" value="FAD/NAD-bd_sf"/>
</dbReference>
<name>M7NVC1_9BACT</name>
<keyword evidence="1" id="KW-0830">Ubiquinone</keyword>
<dbReference type="InterPro" id="IPR050407">
    <property type="entry name" value="Geranylgeranyl_reductase"/>
</dbReference>
<dbReference type="PATRIC" id="fig|1279009.4.peg.2484"/>
<dbReference type="PANTHER" id="PTHR42685:SF22">
    <property type="entry name" value="CONDITIONED MEDIUM FACTOR RECEPTOR 1"/>
    <property type="match status" value="1"/>
</dbReference>
<reference evidence="1 2" key="1">
    <citation type="journal article" date="2013" name="Genome Announc.">
        <title>Draft Genome Sequence of Cesiribacter andamanensis Strain AMV16T, Isolated from a Soil Sample from a Mud Volcano in the Andaman Islands, India.</title>
        <authorList>
            <person name="Shivaji S."/>
            <person name="Ara S."/>
            <person name="Begum Z."/>
            <person name="Srinivas T.N."/>
            <person name="Singh A."/>
            <person name="Kumar Pinnaka A."/>
        </authorList>
    </citation>
    <scope>NUCLEOTIDE SEQUENCE [LARGE SCALE GENOMIC DNA]</scope>
    <source>
        <strain evidence="1 2">AMV16</strain>
    </source>
</reference>
<dbReference type="AlphaFoldDB" id="M7NVC1"/>
<keyword evidence="2" id="KW-1185">Reference proteome</keyword>
<dbReference type="Proteomes" id="UP000011910">
    <property type="component" value="Unassembled WGS sequence"/>
</dbReference>
<dbReference type="SUPFAM" id="SSF51905">
    <property type="entry name" value="FAD/NAD(P)-binding domain"/>
    <property type="match status" value="1"/>
</dbReference>
<sequence length="345" mass="38981">MTLLEKGAYPLHKVCGEYISNEVRPFLESVGAYPHAAAPAQITRFRLSSVQGRESSLPLALGGFGLSRYYFDEFLAGQATAAGAEIRQHAHVQGIRRQQHEYQIELKGGEVLSSPLVIGAWGKRSRLDKQLERPFMDYRSDYIGVKYHIRAELPHDEVALHNFPGGYCGLSKIEGDQWNLCYLGSRNRLRKWGSIAAMEEKDLWRNPQLKTIWQQAEFLLEKPLVINEVNFRQKSPLQEGMLMAGDTAGLITPLCGNGMAMAIHGGKLAADTILAHYSPAGSWDRSSLEQAYKNAWQELFARRLWMGRQFQQLFGQPFISDLSARLLRVKPLGRLLVRQTHGRVF</sequence>
<evidence type="ECO:0000313" key="2">
    <source>
        <dbReference type="Proteomes" id="UP000011910"/>
    </source>
</evidence>
<dbReference type="RefSeq" id="WP_009195843.1">
    <property type="nucleotide sequence ID" value="NZ_AODQ01000059.1"/>
</dbReference>
<dbReference type="eggNOG" id="COG0644">
    <property type="taxonomic scope" value="Bacteria"/>
</dbReference>
<accession>M7NVC1</accession>
<proteinExistence type="predicted"/>
<dbReference type="PANTHER" id="PTHR42685">
    <property type="entry name" value="GERANYLGERANYL DIPHOSPHATE REDUCTASE"/>
    <property type="match status" value="1"/>
</dbReference>